<dbReference type="KEGG" id="cbab:SMCB_0549"/>
<reference evidence="2 3" key="1">
    <citation type="journal article" date="2014" name="Nat. Commun.">
        <title>Physiological and genomic features of highly alkaliphilic hydrogen-utilizing Betaproteobacteria from a continental serpentinizing site.</title>
        <authorList>
            <person name="Suzuki S."/>
            <person name="Kuenen J.G."/>
            <person name="Schipper K."/>
            <person name="van der Velde S."/>
            <person name="Ishii S."/>
            <person name="Wu A."/>
            <person name="Sorokin D.Y."/>
            <person name="Tenney A."/>
            <person name="Meng X.Y."/>
            <person name="Morrill P.L."/>
            <person name="Kamagata Y."/>
            <person name="Muyzer G."/>
            <person name="Nealson K.H."/>
        </authorList>
    </citation>
    <scope>NUCLEOTIDE SEQUENCE [LARGE SCALE GENOMIC DNA]</scope>
    <source>
        <strain evidence="2 3">B1</strain>
    </source>
</reference>
<dbReference type="EMBL" id="AP014569">
    <property type="protein sequence ID" value="BAO82777.1"/>
    <property type="molecule type" value="Genomic_DNA"/>
</dbReference>
<dbReference type="AlphaFoldDB" id="A0A060NLW7"/>
<protein>
    <submittedName>
        <fullName evidence="2">Predicted nucleotidyltransferase</fullName>
    </submittedName>
</protein>
<dbReference type="OrthoDB" id="8223306at2"/>
<accession>A0A060NLW7</accession>
<feature type="domain" description="Polymerase nucleotidyl transferase" evidence="1">
    <location>
        <begin position="92"/>
        <end position="165"/>
    </location>
</feature>
<dbReference type="STRING" id="1458426.SMCB_0549"/>
<evidence type="ECO:0000313" key="3">
    <source>
        <dbReference type="Proteomes" id="UP000066014"/>
    </source>
</evidence>
<keyword evidence="2" id="KW-0808">Transferase</keyword>
<dbReference type="SUPFAM" id="SSF81301">
    <property type="entry name" value="Nucleotidyltransferase"/>
    <property type="match status" value="1"/>
</dbReference>
<dbReference type="CDD" id="cd05403">
    <property type="entry name" value="NT_KNTase_like"/>
    <property type="match status" value="1"/>
</dbReference>
<dbReference type="InterPro" id="IPR036388">
    <property type="entry name" value="WH-like_DNA-bd_sf"/>
</dbReference>
<dbReference type="Proteomes" id="UP000066014">
    <property type="component" value="Chromosome"/>
</dbReference>
<evidence type="ECO:0000313" key="2">
    <source>
        <dbReference type="EMBL" id="BAO82777.1"/>
    </source>
</evidence>
<dbReference type="Pfam" id="PF01909">
    <property type="entry name" value="NTP_transf_2"/>
    <property type="match status" value="1"/>
</dbReference>
<dbReference type="InterPro" id="IPR043519">
    <property type="entry name" value="NT_sf"/>
</dbReference>
<dbReference type="InterPro" id="IPR002934">
    <property type="entry name" value="Polymerase_NTP_transf_dom"/>
</dbReference>
<dbReference type="Gene3D" id="3.30.460.10">
    <property type="entry name" value="Beta Polymerase, domain 2"/>
    <property type="match status" value="1"/>
</dbReference>
<keyword evidence="3" id="KW-1185">Reference proteome</keyword>
<evidence type="ECO:0000259" key="1">
    <source>
        <dbReference type="Pfam" id="PF01909"/>
    </source>
</evidence>
<dbReference type="GO" id="GO:0006355">
    <property type="term" value="P:regulation of DNA-templated transcription"/>
    <property type="evidence" value="ECO:0007669"/>
    <property type="project" value="UniProtKB-ARBA"/>
</dbReference>
<gene>
    <name evidence="2" type="ORF">SMCB_0549</name>
</gene>
<dbReference type="GO" id="GO:0016779">
    <property type="term" value="F:nucleotidyltransferase activity"/>
    <property type="evidence" value="ECO:0007669"/>
    <property type="project" value="InterPro"/>
</dbReference>
<sequence>MSIASAIFSDSQSRVYRWLFGQPERQYHFSELRRLTGLGSASLQRELNRLVDAGLVCSESKGNMRCFNANPTSPVYAELVALTRKTLGVVPQLQEALRPLVPKLHAAWVYGSVARHTDTAQSDVDLMLVGDDLLLSEVLELLIPAEARLGRKINPNCYTLDEFKRRQREPDSFVSRVLAQPVLTLLEGPP</sequence>
<dbReference type="HOGENOM" id="CLU_094593_0_0_4"/>
<dbReference type="InterPro" id="IPR011991">
    <property type="entry name" value="ArsR-like_HTH"/>
</dbReference>
<proteinExistence type="predicted"/>
<dbReference type="InterPro" id="IPR036390">
    <property type="entry name" value="WH_DNA-bd_sf"/>
</dbReference>
<dbReference type="RefSeq" id="WP_045534894.1">
    <property type="nucleotide sequence ID" value="NZ_AP014569.1"/>
</dbReference>
<name>A0A060NLW7_9BURK</name>
<dbReference type="SUPFAM" id="SSF46785">
    <property type="entry name" value="Winged helix' DNA-binding domain"/>
    <property type="match status" value="1"/>
</dbReference>
<organism evidence="2 3">
    <name type="scientific">Serpentinimonas maccroryi</name>
    <dbReference type="NCBI Taxonomy" id="1458426"/>
    <lineage>
        <taxon>Bacteria</taxon>
        <taxon>Pseudomonadati</taxon>
        <taxon>Pseudomonadota</taxon>
        <taxon>Betaproteobacteria</taxon>
        <taxon>Burkholderiales</taxon>
        <taxon>Comamonadaceae</taxon>
        <taxon>Serpentinimonas</taxon>
    </lineage>
</organism>
<dbReference type="CDD" id="cd00090">
    <property type="entry name" value="HTH_ARSR"/>
    <property type="match status" value="1"/>
</dbReference>
<dbReference type="Gene3D" id="1.10.10.10">
    <property type="entry name" value="Winged helix-like DNA-binding domain superfamily/Winged helix DNA-binding domain"/>
    <property type="match status" value="1"/>
</dbReference>